<comment type="caution">
    <text evidence="2">The sequence shown here is derived from an EMBL/GenBank/DDBJ whole genome shotgun (WGS) entry which is preliminary data.</text>
</comment>
<dbReference type="EMBL" id="PVWP01000001">
    <property type="protein sequence ID" value="PSB39452.1"/>
    <property type="molecule type" value="Genomic_DNA"/>
</dbReference>
<protein>
    <submittedName>
        <fullName evidence="2">Uncharacterized protein</fullName>
    </submittedName>
</protein>
<evidence type="ECO:0000313" key="2">
    <source>
        <dbReference type="EMBL" id="PSB39452.1"/>
    </source>
</evidence>
<reference evidence="2 3" key="1">
    <citation type="submission" date="2018-03" db="EMBL/GenBank/DDBJ databases">
        <title>The ancient ancestry and fast evolution of plastids.</title>
        <authorList>
            <person name="Moore K.R."/>
            <person name="Magnabosco C."/>
            <person name="Momper L."/>
            <person name="Gold D.A."/>
            <person name="Bosak T."/>
            <person name="Fournier G.P."/>
        </authorList>
    </citation>
    <scope>NUCLEOTIDE SEQUENCE [LARGE SCALE GENOMIC DNA]</scope>
    <source>
        <strain evidence="2 3">CCALA 015</strain>
    </source>
</reference>
<name>A0ABX5FDX8_9CHRO</name>
<evidence type="ECO:0000256" key="1">
    <source>
        <dbReference type="SAM" id="MobiDB-lite"/>
    </source>
</evidence>
<gene>
    <name evidence="2" type="ORF">C7B81_02080</name>
</gene>
<dbReference type="Proteomes" id="UP000238218">
    <property type="component" value="Unassembled WGS sequence"/>
</dbReference>
<accession>A0ABX5FDX8</accession>
<keyword evidence="3" id="KW-1185">Reference proteome</keyword>
<sequence>MEVVRRNPRLAEQAPPGAGAGSEALASWQASCGSSPVAGASWWPVLGPPETLSLVRSRHCGDAFITAEGAVQVASFSSVGEATNFAQKLSALTGYPFRVGQSRTP</sequence>
<organism evidence="2 3">
    <name type="scientific">Aphanothece cf. minutissima CCALA 015</name>
    <dbReference type="NCBI Taxonomy" id="2107695"/>
    <lineage>
        <taxon>Bacteria</taxon>
        <taxon>Bacillati</taxon>
        <taxon>Cyanobacteriota</taxon>
        <taxon>Cyanophyceae</taxon>
        <taxon>Oscillatoriophycideae</taxon>
        <taxon>Chroococcales</taxon>
        <taxon>Aphanothecaceae</taxon>
        <taxon>Aphanothece</taxon>
    </lineage>
</organism>
<evidence type="ECO:0000313" key="3">
    <source>
        <dbReference type="Proteomes" id="UP000238218"/>
    </source>
</evidence>
<proteinExistence type="predicted"/>
<feature type="region of interest" description="Disordered" evidence="1">
    <location>
        <begin position="1"/>
        <end position="25"/>
    </location>
</feature>